<dbReference type="SUPFAM" id="SSF48726">
    <property type="entry name" value="Immunoglobulin"/>
    <property type="match status" value="1"/>
</dbReference>
<protein>
    <recommendedName>
        <fullName evidence="2">Ig-like domain-containing protein</fullName>
    </recommendedName>
</protein>
<comment type="caution">
    <text evidence="3">The sequence shown here is derived from an EMBL/GenBank/DDBJ whole genome shotgun (WGS) entry which is preliminary data.</text>
</comment>
<proteinExistence type="predicted"/>
<dbReference type="InterPro" id="IPR003599">
    <property type="entry name" value="Ig_sub"/>
</dbReference>
<dbReference type="SMART" id="SM00408">
    <property type="entry name" value="IGc2"/>
    <property type="match status" value="1"/>
</dbReference>
<keyword evidence="1" id="KW-0732">Signal</keyword>
<dbReference type="InterPro" id="IPR036179">
    <property type="entry name" value="Ig-like_dom_sf"/>
</dbReference>
<dbReference type="InterPro" id="IPR007110">
    <property type="entry name" value="Ig-like_dom"/>
</dbReference>
<dbReference type="CDD" id="cd00096">
    <property type="entry name" value="Ig"/>
    <property type="match status" value="1"/>
</dbReference>
<dbReference type="InterPro" id="IPR013783">
    <property type="entry name" value="Ig-like_fold"/>
</dbReference>
<feature type="domain" description="Ig-like" evidence="2">
    <location>
        <begin position="54"/>
        <end position="161"/>
    </location>
</feature>
<dbReference type="AlphaFoldDB" id="A0A1W0WF69"/>
<name>A0A1W0WF69_HYPEX</name>
<dbReference type="Proteomes" id="UP000192578">
    <property type="component" value="Unassembled WGS sequence"/>
</dbReference>
<dbReference type="EMBL" id="MTYJ01000115">
    <property type="protein sequence ID" value="OQV13855.1"/>
    <property type="molecule type" value="Genomic_DNA"/>
</dbReference>
<dbReference type="PANTHER" id="PTHR19890:SF10">
    <property type="entry name" value="FIBROBLAST GROWTH FACTOR RECEPTOR-LIKE 1"/>
    <property type="match status" value="1"/>
</dbReference>
<organism evidence="3 4">
    <name type="scientific">Hypsibius exemplaris</name>
    <name type="common">Freshwater tardigrade</name>
    <dbReference type="NCBI Taxonomy" id="2072580"/>
    <lineage>
        <taxon>Eukaryota</taxon>
        <taxon>Metazoa</taxon>
        <taxon>Ecdysozoa</taxon>
        <taxon>Tardigrada</taxon>
        <taxon>Eutardigrada</taxon>
        <taxon>Parachela</taxon>
        <taxon>Hypsibioidea</taxon>
        <taxon>Hypsibiidae</taxon>
        <taxon>Hypsibius</taxon>
    </lineage>
</organism>
<keyword evidence="4" id="KW-1185">Reference proteome</keyword>
<dbReference type="Gene3D" id="2.60.40.10">
    <property type="entry name" value="Immunoglobulins"/>
    <property type="match status" value="1"/>
</dbReference>
<dbReference type="PANTHER" id="PTHR19890">
    <property type="entry name" value="FIBROBLAST GROWTH FACTOR RECEPTOR"/>
    <property type="match status" value="1"/>
</dbReference>
<dbReference type="InterPro" id="IPR052615">
    <property type="entry name" value="FGFRL"/>
</dbReference>
<feature type="signal peptide" evidence="1">
    <location>
        <begin position="1"/>
        <end position="19"/>
    </location>
</feature>
<feature type="chain" id="PRO_5013026250" description="Ig-like domain-containing protein" evidence="1">
    <location>
        <begin position="20"/>
        <end position="167"/>
    </location>
</feature>
<evidence type="ECO:0000259" key="2">
    <source>
        <dbReference type="PROSITE" id="PS50835"/>
    </source>
</evidence>
<evidence type="ECO:0000313" key="3">
    <source>
        <dbReference type="EMBL" id="OQV13855.1"/>
    </source>
</evidence>
<evidence type="ECO:0000313" key="4">
    <source>
        <dbReference type="Proteomes" id="UP000192578"/>
    </source>
</evidence>
<reference evidence="4" key="1">
    <citation type="submission" date="2017-01" db="EMBL/GenBank/DDBJ databases">
        <title>Comparative genomics of anhydrobiosis in the tardigrade Hypsibius dujardini.</title>
        <authorList>
            <person name="Yoshida Y."/>
            <person name="Koutsovoulos G."/>
            <person name="Laetsch D."/>
            <person name="Stevens L."/>
            <person name="Kumar S."/>
            <person name="Horikawa D."/>
            <person name="Ishino K."/>
            <person name="Komine S."/>
            <person name="Tomita M."/>
            <person name="Blaxter M."/>
            <person name="Arakawa K."/>
        </authorList>
    </citation>
    <scope>NUCLEOTIDE SEQUENCE [LARGE SCALE GENOMIC DNA]</scope>
    <source>
        <strain evidence="4">Z151</strain>
    </source>
</reference>
<sequence length="167" mass="19567">MGFWVVTLLLLNVVALPQAARPSHYDYQPERRNYDSQWAFRSKEERQENYYKNPNAATIVRQSQFALEYRLGHKLQFLCVASGRPLPRITWLKDGLELMNHRNLVIHEWKLRAQKNKAKGDEASKNRLKSKLEIDPTTQGDQGIYTCVAENKYAVVEKRFKAEFLNI</sequence>
<dbReference type="Pfam" id="PF13927">
    <property type="entry name" value="Ig_3"/>
    <property type="match status" value="1"/>
</dbReference>
<accession>A0A1W0WF69</accession>
<gene>
    <name evidence="3" type="ORF">BV898_11962</name>
</gene>
<evidence type="ECO:0000256" key="1">
    <source>
        <dbReference type="SAM" id="SignalP"/>
    </source>
</evidence>
<dbReference type="PROSITE" id="PS50835">
    <property type="entry name" value="IG_LIKE"/>
    <property type="match status" value="1"/>
</dbReference>
<dbReference type="OrthoDB" id="69177at2759"/>
<dbReference type="SMART" id="SM00409">
    <property type="entry name" value="IG"/>
    <property type="match status" value="1"/>
</dbReference>
<dbReference type="InterPro" id="IPR003598">
    <property type="entry name" value="Ig_sub2"/>
</dbReference>